<dbReference type="OrthoDB" id="3676637at2"/>
<name>A0A2A9ERC5_9MICO</name>
<dbReference type="InterPro" id="IPR002347">
    <property type="entry name" value="SDR_fam"/>
</dbReference>
<keyword evidence="2" id="KW-1185">Reference proteome</keyword>
<dbReference type="EMBL" id="PDJI01000004">
    <property type="protein sequence ID" value="PFG41081.1"/>
    <property type="molecule type" value="Genomic_DNA"/>
</dbReference>
<reference evidence="1 2" key="1">
    <citation type="submission" date="2017-10" db="EMBL/GenBank/DDBJ databases">
        <title>Sequencing the genomes of 1000 actinobacteria strains.</title>
        <authorList>
            <person name="Klenk H.-P."/>
        </authorList>
    </citation>
    <scope>NUCLEOTIDE SEQUENCE [LARGE SCALE GENOMIC DNA]</scope>
    <source>
        <strain evidence="1 2">DSM 21838</strain>
    </source>
</reference>
<gene>
    <name evidence="1" type="ORF">ATJ97_3627</name>
</gene>
<sequence length="297" mass="30221">MTDHTAPPASAARPRTLVVTGAETPIGADLVVLLRSAGDRVITCGRGDAVDVRADLSTARGRASLVAAVERLAADGLDGAALVAEVDEPGPPSVAVNYFGTITVLDGLRPLLARRPAPRATVVTSAAALSAGDLEIVDACLAGEEASARAAAGAAVVQGRGSVVYRSTKIALNRWVRRQAAEARWAGAGITLNAVAPGVVESPASGEAPAGSAVQAQYVALALPQPLGTAGPVRAVTSAIAWTLAEENAFMTGQVLFVDGGTDAVLRGEGPYEDGVRHSPAALGRMLFRAAVERLRR</sequence>
<dbReference type="RefSeq" id="WP_098484896.1">
    <property type="nucleotide sequence ID" value="NZ_PDJI01000004.1"/>
</dbReference>
<comment type="caution">
    <text evidence="1">The sequence shown here is derived from an EMBL/GenBank/DDBJ whole genome shotgun (WGS) entry which is preliminary data.</text>
</comment>
<dbReference type="Proteomes" id="UP000222106">
    <property type="component" value="Unassembled WGS sequence"/>
</dbReference>
<protein>
    <submittedName>
        <fullName evidence="1">NAD(P)-dependent dehydrogenase (Short-subunit alcohol dehydrogenase family)</fullName>
    </submittedName>
</protein>
<dbReference type="SUPFAM" id="SSF51735">
    <property type="entry name" value="NAD(P)-binding Rossmann-fold domains"/>
    <property type="match status" value="1"/>
</dbReference>
<dbReference type="Pfam" id="PF13561">
    <property type="entry name" value="adh_short_C2"/>
    <property type="match status" value="1"/>
</dbReference>
<dbReference type="InterPro" id="IPR036291">
    <property type="entry name" value="NAD(P)-bd_dom_sf"/>
</dbReference>
<evidence type="ECO:0000313" key="1">
    <source>
        <dbReference type="EMBL" id="PFG41081.1"/>
    </source>
</evidence>
<accession>A0A2A9ERC5</accession>
<proteinExistence type="predicted"/>
<organism evidence="1 2">
    <name type="scientific">Georgenia soli</name>
    <dbReference type="NCBI Taxonomy" id="638953"/>
    <lineage>
        <taxon>Bacteria</taxon>
        <taxon>Bacillati</taxon>
        <taxon>Actinomycetota</taxon>
        <taxon>Actinomycetes</taxon>
        <taxon>Micrococcales</taxon>
        <taxon>Bogoriellaceae</taxon>
        <taxon>Georgenia</taxon>
    </lineage>
</organism>
<dbReference type="AlphaFoldDB" id="A0A2A9ERC5"/>
<dbReference type="PANTHER" id="PTHR43975:SF2">
    <property type="entry name" value="EG:BACR7A4.14 PROTEIN-RELATED"/>
    <property type="match status" value="1"/>
</dbReference>
<evidence type="ECO:0000313" key="2">
    <source>
        <dbReference type="Proteomes" id="UP000222106"/>
    </source>
</evidence>
<dbReference type="PRINTS" id="PR00081">
    <property type="entry name" value="GDHRDH"/>
</dbReference>
<dbReference type="PANTHER" id="PTHR43975">
    <property type="entry name" value="ZGC:101858"/>
    <property type="match status" value="1"/>
</dbReference>
<dbReference type="Gene3D" id="3.40.50.720">
    <property type="entry name" value="NAD(P)-binding Rossmann-like Domain"/>
    <property type="match status" value="1"/>
</dbReference>